<dbReference type="InterPro" id="IPR025196">
    <property type="entry name" value="DUF4126"/>
</dbReference>
<evidence type="ECO:0000259" key="2">
    <source>
        <dbReference type="Pfam" id="PF09851"/>
    </source>
</evidence>
<dbReference type="RefSeq" id="WP_103965514.1">
    <property type="nucleotide sequence ID" value="NZ_FNUX01000003.1"/>
</dbReference>
<feature type="transmembrane region" description="Helical" evidence="1">
    <location>
        <begin position="47"/>
        <end position="65"/>
    </location>
</feature>
<organism evidence="4 5">
    <name type="scientific">Nitrosomonas ureae</name>
    <dbReference type="NCBI Taxonomy" id="44577"/>
    <lineage>
        <taxon>Bacteria</taxon>
        <taxon>Pseudomonadati</taxon>
        <taxon>Pseudomonadota</taxon>
        <taxon>Betaproteobacteria</taxon>
        <taxon>Nitrosomonadales</taxon>
        <taxon>Nitrosomonadaceae</taxon>
        <taxon>Nitrosomonas</taxon>
    </lineage>
</organism>
<feature type="domain" description="SHOCT" evidence="2">
    <location>
        <begin position="229"/>
        <end position="253"/>
    </location>
</feature>
<dbReference type="Pfam" id="PF13548">
    <property type="entry name" value="DUF4126"/>
    <property type="match status" value="1"/>
</dbReference>
<evidence type="ECO:0000313" key="4">
    <source>
        <dbReference type="EMBL" id="SEF52605.1"/>
    </source>
</evidence>
<feature type="domain" description="DUF4126" evidence="3">
    <location>
        <begin position="11"/>
        <end position="182"/>
    </location>
</feature>
<sequence length="259" mass="27879">MENYETLLATIALVMGASWASGINLYAVLLVLGLGGSTGHINLPAELSVLQEPLVIGAAGIMYFIEFFMDKIPGMDSAWDSIHTFVRIPAGAMLAAGAVGDVTPALEIAAGILGAGVAATSHATKTGTRLLINTSPEPVTNWSASIAEDFLVFTGMWAALKHPEIFLILFVVFVGIVVWSLPKLWRLIRVLISEITKFSGFTNEQAVASNDPDSIAPSMESQSHKQIMALERLQQLHDSGALTEQEFEQQKSTIVRKNN</sequence>
<dbReference type="Pfam" id="PF09851">
    <property type="entry name" value="SHOCT"/>
    <property type="match status" value="1"/>
</dbReference>
<dbReference type="EMBL" id="FNUX01000003">
    <property type="protein sequence ID" value="SEF52605.1"/>
    <property type="molecule type" value="Genomic_DNA"/>
</dbReference>
<proteinExistence type="predicted"/>
<keyword evidence="1" id="KW-0812">Transmembrane</keyword>
<evidence type="ECO:0000313" key="5">
    <source>
        <dbReference type="Proteomes" id="UP000236753"/>
    </source>
</evidence>
<feature type="transmembrane region" description="Helical" evidence="1">
    <location>
        <begin position="6"/>
        <end position="35"/>
    </location>
</feature>
<dbReference type="OrthoDB" id="181455at2"/>
<protein>
    <submittedName>
        <fullName evidence="4">Short C-terminal domain-containing protein</fullName>
    </submittedName>
</protein>
<accession>A0A1H5SQ01</accession>
<dbReference type="Proteomes" id="UP000236753">
    <property type="component" value="Unassembled WGS sequence"/>
</dbReference>
<name>A0A1H5SQ01_9PROT</name>
<evidence type="ECO:0000256" key="1">
    <source>
        <dbReference type="SAM" id="Phobius"/>
    </source>
</evidence>
<dbReference type="InterPro" id="IPR018649">
    <property type="entry name" value="SHOCT"/>
</dbReference>
<keyword evidence="1" id="KW-1133">Transmembrane helix</keyword>
<evidence type="ECO:0000259" key="3">
    <source>
        <dbReference type="Pfam" id="PF13548"/>
    </source>
</evidence>
<feature type="transmembrane region" description="Helical" evidence="1">
    <location>
        <begin position="165"/>
        <end position="182"/>
    </location>
</feature>
<dbReference type="AlphaFoldDB" id="A0A1H5SQ01"/>
<keyword evidence="1" id="KW-0472">Membrane</keyword>
<gene>
    <name evidence="4" type="ORF">SAMN05216334_10318</name>
</gene>
<reference evidence="4 5" key="1">
    <citation type="submission" date="2016-10" db="EMBL/GenBank/DDBJ databases">
        <authorList>
            <person name="de Groot N.N."/>
        </authorList>
    </citation>
    <scope>NUCLEOTIDE SEQUENCE [LARGE SCALE GENOMIC DNA]</scope>
    <source>
        <strain evidence="4 5">Nm13</strain>
    </source>
</reference>